<feature type="compositionally biased region" description="Basic residues" evidence="8">
    <location>
        <begin position="475"/>
        <end position="486"/>
    </location>
</feature>
<dbReference type="SUPFAM" id="SSF53335">
    <property type="entry name" value="S-adenosyl-L-methionine-dependent methyltransferases"/>
    <property type="match status" value="1"/>
</dbReference>
<sequence>MVSLSERKRRLIALNEDLAWCAKRKKLKRARELFDSAREQGLTPDAHSWTNLVNCLARCGRPDEAAHAVRQMRESGVSPNVVTYTTLVKALCDAGDVDSGALVVREAEESGAANARTYNALLRGCVRVGAVGLGQQTIQRWWSRAGGDPPDSAAIEAGGHLLGQALRPKAIASLVSQADEASVPITPAARASTHLAAARAFALLGKPRSAMAQLGLLHDALATPDPPVIQREGSSHIEASSIELFARHRRAELALDAATVAAFVERGKAADVLGALTQRVISFRLVLEICAGAGEWICVQAKESPSTQFVAVELRVDRGFHIFARTLFEGTPNVSVVVGDAREIVTCRLAASSVHAVCINHPEPPEWAGGTDDSDGSNLLDEKFLRACCALLVPGGTLAIVTDNKRYGKRNAAAKRKRAVVDVGPKADVGPEADVGWNGSGLALPRARIHSVEVGPEAGAWEEEEETEPAAAPLAKKKKKAKYGIP</sequence>
<feature type="repeat" description="PPR" evidence="7">
    <location>
        <begin position="45"/>
        <end position="79"/>
    </location>
</feature>
<evidence type="ECO:0000256" key="2">
    <source>
        <dbReference type="ARBA" id="ARBA00011977"/>
    </source>
</evidence>
<dbReference type="Pfam" id="PF13041">
    <property type="entry name" value="PPR_2"/>
    <property type="match status" value="1"/>
</dbReference>
<dbReference type="PANTHER" id="PTHR47938">
    <property type="entry name" value="RESPIRATORY COMPLEX I CHAPERONE (CIA84), PUTATIVE (AFU_ORTHOLOGUE AFUA_2G06020)-RELATED"/>
    <property type="match status" value="1"/>
</dbReference>
<keyword evidence="6" id="KW-0819">tRNA processing</keyword>
<feature type="repeat" description="PPR" evidence="7">
    <location>
        <begin position="80"/>
        <end position="114"/>
    </location>
</feature>
<keyword evidence="4" id="KW-0808">Transferase</keyword>
<dbReference type="PROSITE" id="PS51625">
    <property type="entry name" value="SAM_MT_TRMB"/>
    <property type="match status" value="1"/>
</dbReference>
<dbReference type="InterPro" id="IPR011990">
    <property type="entry name" value="TPR-like_helical_dom_sf"/>
</dbReference>
<dbReference type="InterPro" id="IPR003358">
    <property type="entry name" value="tRNA_(Gua-N-7)_MeTrfase_Trmb"/>
</dbReference>
<dbReference type="AlphaFoldDB" id="A0A0M0J2Y1"/>
<evidence type="ECO:0000256" key="5">
    <source>
        <dbReference type="ARBA" id="ARBA00022691"/>
    </source>
</evidence>
<protein>
    <recommendedName>
        <fullName evidence="2">tRNA (guanine(46)-N(7))-methyltransferase</fullName>
        <ecNumber evidence="2">2.1.1.33</ecNumber>
    </recommendedName>
</protein>
<dbReference type="GO" id="GO:0003729">
    <property type="term" value="F:mRNA binding"/>
    <property type="evidence" value="ECO:0007669"/>
    <property type="project" value="TreeGrafter"/>
</dbReference>
<dbReference type="PANTHER" id="PTHR47938:SF35">
    <property type="entry name" value="PENTATRICOPEPTIDE REPEAT-CONTAINING PROTEIN 4, MITOCHONDRIAL-RELATED"/>
    <property type="match status" value="1"/>
</dbReference>
<proteinExistence type="predicted"/>
<feature type="region of interest" description="Disordered" evidence="8">
    <location>
        <begin position="457"/>
        <end position="486"/>
    </location>
</feature>
<dbReference type="GO" id="GO:0005739">
    <property type="term" value="C:mitochondrion"/>
    <property type="evidence" value="ECO:0007669"/>
    <property type="project" value="TreeGrafter"/>
</dbReference>
<dbReference type="Gene3D" id="1.25.40.10">
    <property type="entry name" value="Tetratricopeptide repeat domain"/>
    <property type="match status" value="1"/>
</dbReference>
<dbReference type="OrthoDB" id="680059at2759"/>
<organism evidence="9 10">
    <name type="scientific">Chrysochromulina tobinii</name>
    <dbReference type="NCBI Taxonomy" id="1460289"/>
    <lineage>
        <taxon>Eukaryota</taxon>
        <taxon>Haptista</taxon>
        <taxon>Haptophyta</taxon>
        <taxon>Prymnesiophyceae</taxon>
        <taxon>Prymnesiales</taxon>
        <taxon>Chrysochromulinaceae</taxon>
        <taxon>Chrysochromulina</taxon>
    </lineage>
</organism>
<evidence type="ECO:0000256" key="7">
    <source>
        <dbReference type="PROSITE-ProRule" id="PRU00708"/>
    </source>
</evidence>
<dbReference type="Pfam" id="PF02390">
    <property type="entry name" value="Methyltransf_4"/>
    <property type="match status" value="1"/>
</dbReference>
<reference evidence="10" key="1">
    <citation type="journal article" date="2015" name="PLoS Genet.">
        <title>Genome Sequence and Transcriptome Analyses of Chrysochromulina tobin: Metabolic Tools for Enhanced Algal Fitness in the Prominent Order Prymnesiales (Haptophyceae).</title>
        <authorList>
            <person name="Hovde B.T."/>
            <person name="Deodato C.R."/>
            <person name="Hunsperger H.M."/>
            <person name="Ryken S.A."/>
            <person name="Yost W."/>
            <person name="Jha R.K."/>
            <person name="Patterson J."/>
            <person name="Monnat R.J. Jr."/>
            <person name="Barlow S.B."/>
            <person name="Starkenburg S.R."/>
            <person name="Cattolico R.A."/>
        </authorList>
    </citation>
    <scope>NUCLEOTIDE SEQUENCE</scope>
    <source>
        <strain evidence="10">CCMP291</strain>
    </source>
</reference>
<comment type="catalytic activity">
    <reaction evidence="1">
        <text>guanosine(46) in tRNA + S-adenosyl-L-methionine = N(7)-methylguanosine(46) in tRNA + S-adenosyl-L-homocysteine</text>
        <dbReference type="Rhea" id="RHEA:42708"/>
        <dbReference type="Rhea" id="RHEA-COMP:10188"/>
        <dbReference type="Rhea" id="RHEA-COMP:10189"/>
        <dbReference type="ChEBI" id="CHEBI:57856"/>
        <dbReference type="ChEBI" id="CHEBI:59789"/>
        <dbReference type="ChEBI" id="CHEBI:74269"/>
        <dbReference type="ChEBI" id="CHEBI:74480"/>
        <dbReference type="EC" id="2.1.1.33"/>
    </reaction>
</comment>
<accession>A0A0M0J2Y1</accession>
<keyword evidence="10" id="KW-1185">Reference proteome</keyword>
<dbReference type="EMBL" id="JWZX01003405">
    <property type="protein sequence ID" value="KOO20880.1"/>
    <property type="molecule type" value="Genomic_DNA"/>
</dbReference>
<dbReference type="PROSITE" id="PS51375">
    <property type="entry name" value="PPR"/>
    <property type="match status" value="2"/>
</dbReference>
<evidence type="ECO:0000256" key="1">
    <source>
        <dbReference type="ARBA" id="ARBA00000142"/>
    </source>
</evidence>
<name>A0A0M0J2Y1_9EUKA</name>
<keyword evidence="5" id="KW-0949">S-adenosyl-L-methionine</keyword>
<evidence type="ECO:0000256" key="4">
    <source>
        <dbReference type="ARBA" id="ARBA00022679"/>
    </source>
</evidence>
<dbReference type="GO" id="GO:0008176">
    <property type="term" value="F:tRNA (guanine(46)-N7)-methyltransferase activity"/>
    <property type="evidence" value="ECO:0007669"/>
    <property type="project" value="UniProtKB-EC"/>
</dbReference>
<evidence type="ECO:0000256" key="6">
    <source>
        <dbReference type="ARBA" id="ARBA00022694"/>
    </source>
</evidence>
<gene>
    <name evidence="9" type="ORF">Ctob_000916</name>
</gene>
<dbReference type="GO" id="GO:0140053">
    <property type="term" value="P:mitochondrial gene expression"/>
    <property type="evidence" value="ECO:0007669"/>
    <property type="project" value="TreeGrafter"/>
</dbReference>
<comment type="caution">
    <text evidence="9">The sequence shown here is derived from an EMBL/GenBank/DDBJ whole genome shotgun (WGS) entry which is preliminary data.</text>
</comment>
<evidence type="ECO:0000313" key="9">
    <source>
        <dbReference type="EMBL" id="KOO20880.1"/>
    </source>
</evidence>
<dbReference type="InterPro" id="IPR002885">
    <property type="entry name" value="PPR_rpt"/>
</dbReference>
<dbReference type="InterPro" id="IPR029063">
    <property type="entry name" value="SAM-dependent_MTases_sf"/>
</dbReference>
<evidence type="ECO:0000256" key="3">
    <source>
        <dbReference type="ARBA" id="ARBA00022603"/>
    </source>
</evidence>
<dbReference type="NCBIfam" id="TIGR00756">
    <property type="entry name" value="PPR"/>
    <property type="match status" value="2"/>
</dbReference>
<dbReference type="Proteomes" id="UP000037460">
    <property type="component" value="Unassembled WGS sequence"/>
</dbReference>
<evidence type="ECO:0000256" key="8">
    <source>
        <dbReference type="SAM" id="MobiDB-lite"/>
    </source>
</evidence>
<dbReference type="EC" id="2.1.1.33" evidence="2"/>
<evidence type="ECO:0000313" key="10">
    <source>
        <dbReference type="Proteomes" id="UP000037460"/>
    </source>
</evidence>
<keyword evidence="3" id="KW-0489">Methyltransferase</keyword>
<dbReference type="Gene3D" id="3.40.50.150">
    <property type="entry name" value="Vaccinia Virus protein VP39"/>
    <property type="match status" value="1"/>
</dbReference>